<evidence type="ECO:0000256" key="1">
    <source>
        <dbReference type="ARBA" id="ARBA00007430"/>
    </source>
</evidence>
<dbReference type="SUPFAM" id="SSF51735">
    <property type="entry name" value="NAD(P)-binding Rossmann-fold domains"/>
    <property type="match status" value="1"/>
</dbReference>
<protein>
    <submittedName>
        <fullName evidence="3">UDP-N-acetylglucosamine 4,6-dehydratase (Inverting)</fullName>
    </submittedName>
</protein>
<name>A0A2G9ZDV6_9BACT</name>
<accession>A0A2G9ZDV6</accession>
<dbReference type="InterPro" id="IPR020025">
    <property type="entry name" value="PseB"/>
</dbReference>
<dbReference type="Proteomes" id="UP000230447">
    <property type="component" value="Unassembled WGS sequence"/>
</dbReference>
<dbReference type="InterPro" id="IPR003869">
    <property type="entry name" value="Polysac_CapD-like"/>
</dbReference>
<gene>
    <name evidence="3" type="primary">pseB</name>
    <name evidence="3" type="ORF">COX24_04140</name>
</gene>
<reference evidence="3 4" key="1">
    <citation type="submission" date="2017-09" db="EMBL/GenBank/DDBJ databases">
        <title>Depth-based differentiation of microbial function through sediment-hosted aquifers and enrichment of novel symbionts in the deep terrestrial subsurface.</title>
        <authorList>
            <person name="Probst A.J."/>
            <person name="Ladd B."/>
            <person name="Jarett J.K."/>
            <person name="Geller-Mcgrath D.E."/>
            <person name="Sieber C.M."/>
            <person name="Emerson J.B."/>
            <person name="Anantharaman K."/>
            <person name="Thomas B.C."/>
            <person name="Malmstrom R."/>
            <person name="Stieglmeier M."/>
            <person name="Klingl A."/>
            <person name="Woyke T."/>
            <person name="Ryan C.M."/>
            <person name="Banfield J.F."/>
        </authorList>
    </citation>
    <scope>NUCLEOTIDE SEQUENCE [LARGE SCALE GENOMIC DNA]</scope>
    <source>
        <strain evidence="3">CG23_combo_of_CG06-09_8_20_14_all_37_87_8</strain>
    </source>
</reference>
<dbReference type="InterPro" id="IPR036291">
    <property type="entry name" value="NAD(P)-bd_dom_sf"/>
</dbReference>
<organism evidence="3 4">
    <name type="scientific">bacterium (Candidatus Gribaldobacteria) CG23_combo_of_CG06-09_8_20_14_all_37_87_8</name>
    <dbReference type="NCBI Taxonomy" id="2014278"/>
    <lineage>
        <taxon>Bacteria</taxon>
        <taxon>Candidatus Gribaldobacteria</taxon>
    </lineage>
</organism>
<proteinExistence type="inferred from homology"/>
<comment type="caution">
    <text evidence="3">The sequence shown here is derived from an EMBL/GenBank/DDBJ whole genome shotgun (WGS) entry which is preliminary data.</text>
</comment>
<feature type="domain" description="Polysaccharide biosynthesis protein CapD-like" evidence="2">
    <location>
        <begin position="7"/>
        <end position="283"/>
    </location>
</feature>
<dbReference type="Gene3D" id="3.40.50.720">
    <property type="entry name" value="NAD(P)-binding Rossmann-like Domain"/>
    <property type="match status" value="1"/>
</dbReference>
<dbReference type="InterPro" id="IPR051203">
    <property type="entry name" value="Polysaccharide_Synthase-Rel"/>
</dbReference>
<dbReference type="PANTHER" id="PTHR43318:SF2">
    <property type="entry name" value="UDP-N-ACETYLGLUCOSAMINE 4,6-DEHYDRATASE (INVERTING)"/>
    <property type="match status" value="1"/>
</dbReference>
<dbReference type="CDD" id="cd05237">
    <property type="entry name" value="UDP_invert_4-6DH_SDR_e"/>
    <property type="match status" value="1"/>
</dbReference>
<evidence type="ECO:0000313" key="4">
    <source>
        <dbReference type="Proteomes" id="UP000230447"/>
    </source>
</evidence>
<evidence type="ECO:0000313" key="3">
    <source>
        <dbReference type="EMBL" id="PIP31346.1"/>
    </source>
</evidence>
<dbReference type="AlphaFoldDB" id="A0A2G9ZDV6"/>
<evidence type="ECO:0000259" key="2">
    <source>
        <dbReference type="Pfam" id="PF02719"/>
    </source>
</evidence>
<dbReference type="PANTHER" id="PTHR43318">
    <property type="entry name" value="UDP-N-ACETYLGLUCOSAMINE 4,6-DEHYDRATASE"/>
    <property type="match status" value="1"/>
</dbReference>
<dbReference type="Pfam" id="PF02719">
    <property type="entry name" value="Polysacc_synt_2"/>
    <property type="match status" value="1"/>
</dbReference>
<sequence length="327" mass="36724">MLNNKTILLTGAAGSFGTKFIEVALRDYNVKSLRAFDISEIGLVNLRRKFQNNPKLRYFIGDVRDHRRLMRATADVDIVIHAAALKHVGICEYNPIEAVKTNVEGAIDVVDATISNGVEKVINISTDKAAYPVNLYGAVKMVAEKIFIQGNAYTPEQGHQGRTILSCTRYGNVVGSSGSVVPLFKEQAKQGKITITHKDMTRFWIELEEGVKFVIECLKEMKGGEIFVPKIPSMKIMDLAQVICPDVEKEITGIRPGEKINETLITKEEARHTKDMGKYFVIEPEFPFWIEDKVNQGKALPDDFTYSSDNNPNWLSPDQLKEIIDRC</sequence>
<dbReference type="NCBIfam" id="TIGR03589">
    <property type="entry name" value="PseB"/>
    <property type="match status" value="1"/>
</dbReference>
<comment type="similarity">
    <text evidence="1">Belongs to the polysaccharide synthase family.</text>
</comment>
<dbReference type="EMBL" id="PCSB01000087">
    <property type="protein sequence ID" value="PIP31346.1"/>
    <property type="molecule type" value="Genomic_DNA"/>
</dbReference>